<dbReference type="Gene3D" id="3.40.1390.10">
    <property type="entry name" value="MurE/MurF, N-terminal domain"/>
    <property type="match status" value="1"/>
</dbReference>
<keyword evidence="3 8" id="KW-0808">Transferase</keyword>
<dbReference type="Gene3D" id="2.160.10.10">
    <property type="entry name" value="Hexapeptide repeat proteins"/>
    <property type="match status" value="1"/>
</dbReference>
<accession>A0A4R6J4C6</accession>
<evidence type="ECO:0000256" key="1">
    <source>
        <dbReference type="ARBA" id="ARBA00022516"/>
    </source>
</evidence>
<dbReference type="GO" id="GO:0016410">
    <property type="term" value="F:N-acyltransferase activity"/>
    <property type="evidence" value="ECO:0007669"/>
    <property type="project" value="InterPro"/>
</dbReference>
<keyword evidence="1" id="KW-0444">Lipid biosynthesis</keyword>
<keyword evidence="2" id="KW-0441">Lipid A biosynthesis</keyword>
<dbReference type="NCBIfam" id="NF002060">
    <property type="entry name" value="PRK00892.1"/>
    <property type="match status" value="1"/>
</dbReference>
<dbReference type="RefSeq" id="WP_133473750.1">
    <property type="nucleotide sequence ID" value="NZ_SNWP01000010.1"/>
</dbReference>
<dbReference type="GO" id="GO:0009245">
    <property type="term" value="P:lipid A biosynthetic process"/>
    <property type="evidence" value="ECO:0007669"/>
    <property type="project" value="UniProtKB-KW"/>
</dbReference>
<dbReference type="CDD" id="cd03352">
    <property type="entry name" value="LbH_LpxD"/>
    <property type="match status" value="1"/>
</dbReference>
<dbReference type="InterPro" id="IPR007691">
    <property type="entry name" value="LpxD"/>
</dbReference>
<feature type="domain" description="UDP-3-O-[3-hydroxymyristoyl] glucosamine N-acyltransferase non-repeat region" evidence="7">
    <location>
        <begin position="25"/>
        <end position="92"/>
    </location>
</feature>
<evidence type="ECO:0000259" key="7">
    <source>
        <dbReference type="Pfam" id="PF04613"/>
    </source>
</evidence>
<dbReference type="OrthoDB" id="9784739at2"/>
<keyword evidence="6 8" id="KW-0012">Acyltransferase</keyword>
<keyword evidence="4" id="KW-0677">Repeat</keyword>
<evidence type="ECO:0000256" key="6">
    <source>
        <dbReference type="ARBA" id="ARBA00023315"/>
    </source>
</evidence>
<comment type="caution">
    <text evidence="8">The sequence shown here is derived from an EMBL/GenBank/DDBJ whole genome shotgun (WGS) entry which is preliminary data.</text>
</comment>
<dbReference type="EMBL" id="SNWP01000010">
    <property type="protein sequence ID" value="TDO29146.1"/>
    <property type="molecule type" value="Genomic_DNA"/>
</dbReference>
<dbReference type="PANTHER" id="PTHR43378">
    <property type="entry name" value="UDP-3-O-ACYLGLUCOSAMINE N-ACYLTRANSFERASE"/>
    <property type="match status" value="1"/>
</dbReference>
<dbReference type="PANTHER" id="PTHR43378:SF2">
    <property type="entry name" value="UDP-3-O-ACYLGLUCOSAMINE N-ACYLTRANSFERASE 1, MITOCHONDRIAL-RELATED"/>
    <property type="match status" value="1"/>
</dbReference>
<dbReference type="GO" id="GO:0016020">
    <property type="term" value="C:membrane"/>
    <property type="evidence" value="ECO:0007669"/>
    <property type="project" value="GOC"/>
</dbReference>
<proteinExistence type="predicted"/>
<dbReference type="AlphaFoldDB" id="A0A4R6J4C6"/>
<sequence>MKFPAPVSVSWIASLIHADIKGNPDALITGINEIHKVEKGDLVFVDHPKYYDKSLNSAADFIIINTADVSIPSGKTILVTDEPFEAYLKIVRHFRPFTPAQSSISSTAVIGENTVIMPNCFIGENVEIGKHCIIHPNVTILDHTIIGDYVVIQSGTVIGSDAFYYNTKKNRSVWYKKMLSCGNVVIENHVEIGAGCTIDRGVTAETRIGQGTCMDNMVHIGHDTTVGKNCLFAAQVGIAGGTIIEDGVTLWGQVGVSKTLTIGANAVVLAQSGVPSSLEGGKTYFGYPAEDASLKRRELVWIKRIPELWKKVMEGE</sequence>
<evidence type="ECO:0000256" key="2">
    <source>
        <dbReference type="ARBA" id="ARBA00022556"/>
    </source>
</evidence>
<dbReference type="Pfam" id="PF04613">
    <property type="entry name" value="LpxD"/>
    <property type="match status" value="1"/>
</dbReference>
<evidence type="ECO:0000313" key="8">
    <source>
        <dbReference type="EMBL" id="TDO29146.1"/>
    </source>
</evidence>
<dbReference type="InterPro" id="IPR020573">
    <property type="entry name" value="UDP_GlcNAc_AcTrfase_non-rep"/>
</dbReference>
<evidence type="ECO:0000256" key="4">
    <source>
        <dbReference type="ARBA" id="ARBA00022737"/>
    </source>
</evidence>
<organism evidence="8 9">
    <name type="scientific">Sediminibacterium goheungense</name>
    <dbReference type="NCBI Taxonomy" id="1086393"/>
    <lineage>
        <taxon>Bacteria</taxon>
        <taxon>Pseudomonadati</taxon>
        <taxon>Bacteroidota</taxon>
        <taxon>Chitinophagia</taxon>
        <taxon>Chitinophagales</taxon>
        <taxon>Chitinophagaceae</taxon>
        <taxon>Sediminibacterium</taxon>
    </lineage>
</organism>
<protein>
    <submittedName>
        <fullName evidence="8">UDP-3-O-[3-hydroxymyristoyl] glucosamine N-acyltransferase</fullName>
    </submittedName>
</protein>
<name>A0A4R6J4C6_9BACT</name>
<gene>
    <name evidence="8" type="ORF">BC659_1229</name>
</gene>
<keyword evidence="5" id="KW-0443">Lipid metabolism</keyword>
<dbReference type="Proteomes" id="UP000295741">
    <property type="component" value="Unassembled WGS sequence"/>
</dbReference>
<dbReference type="InterPro" id="IPR011004">
    <property type="entry name" value="Trimer_LpxA-like_sf"/>
</dbReference>
<dbReference type="Pfam" id="PF14602">
    <property type="entry name" value="Hexapep_2"/>
    <property type="match status" value="1"/>
</dbReference>
<evidence type="ECO:0000256" key="5">
    <source>
        <dbReference type="ARBA" id="ARBA00023098"/>
    </source>
</evidence>
<reference evidence="8 9" key="1">
    <citation type="submission" date="2019-03" db="EMBL/GenBank/DDBJ databases">
        <title>Genomic Encyclopedia of Archaeal and Bacterial Type Strains, Phase II (KMG-II): from individual species to whole genera.</title>
        <authorList>
            <person name="Goeker M."/>
        </authorList>
    </citation>
    <scope>NUCLEOTIDE SEQUENCE [LARGE SCALE GENOMIC DNA]</scope>
    <source>
        <strain evidence="8 9">DSM 28323</strain>
    </source>
</reference>
<evidence type="ECO:0000256" key="3">
    <source>
        <dbReference type="ARBA" id="ARBA00022679"/>
    </source>
</evidence>
<dbReference type="Pfam" id="PF00132">
    <property type="entry name" value="Hexapep"/>
    <property type="match status" value="1"/>
</dbReference>
<dbReference type="InterPro" id="IPR001451">
    <property type="entry name" value="Hexapep"/>
</dbReference>
<dbReference type="SUPFAM" id="SSF51161">
    <property type="entry name" value="Trimeric LpxA-like enzymes"/>
    <property type="match status" value="1"/>
</dbReference>
<keyword evidence="9" id="KW-1185">Reference proteome</keyword>
<evidence type="ECO:0000313" key="9">
    <source>
        <dbReference type="Proteomes" id="UP000295741"/>
    </source>
</evidence>